<evidence type="ECO:0000256" key="1">
    <source>
        <dbReference type="SAM" id="MobiDB-lite"/>
    </source>
</evidence>
<keyword evidence="3" id="KW-1185">Reference proteome</keyword>
<evidence type="ECO:0000313" key="3">
    <source>
        <dbReference type="Proteomes" id="UP001604277"/>
    </source>
</evidence>
<reference evidence="3" key="1">
    <citation type="submission" date="2024-07" db="EMBL/GenBank/DDBJ databases">
        <title>Two chromosome-level genome assemblies of Korean endemic species Abeliophyllum distichum and Forsythia ovata (Oleaceae).</title>
        <authorList>
            <person name="Jang H."/>
        </authorList>
    </citation>
    <scope>NUCLEOTIDE SEQUENCE [LARGE SCALE GENOMIC DNA]</scope>
</reference>
<dbReference type="Proteomes" id="UP001604277">
    <property type="component" value="Unassembled WGS sequence"/>
</dbReference>
<accession>A0ABD1X4Q0</accession>
<comment type="caution">
    <text evidence="2">The sequence shown here is derived from an EMBL/GenBank/DDBJ whole genome shotgun (WGS) entry which is preliminary data.</text>
</comment>
<organism evidence="2 3">
    <name type="scientific">Forsythia ovata</name>
    <dbReference type="NCBI Taxonomy" id="205694"/>
    <lineage>
        <taxon>Eukaryota</taxon>
        <taxon>Viridiplantae</taxon>
        <taxon>Streptophyta</taxon>
        <taxon>Embryophyta</taxon>
        <taxon>Tracheophyta</taxon>
        <taxon>Spermatophyta</taxon>
        <taxon>Magnoliopsida</taxon>
        <taxon>eudicotyledons</taxon>
        <taxon>Gunneridae</taxon>
        <taxon>Pentapetalae</taxon>
        <taxon>asterids</taxon>
        <taxon>lamiids</taxon>
        <taxon>Lamiales</taxon>
        <taxon>Oleaceae</taxon>
        <taxon>Forsythieae</taxon>
        <taxon>Forsythia</taxon>
    </lineage>
</organism>
<sequence>MGKKQKGVSVRKENEFGLMIREMDEESSMSGKTAGVTSGKGAGSSTPLLEVSNSDSKALLVAAVTNDTFHKVPNVQPEVMPNGDKVVQAPSAAPIPVLVSEIVIDLSMDNSSKKDHVEGVNQTLVTADVLDDTKTHLVDKEYEAAFTLVQKKKKQIAKQKGIQHTNLKLSGNVLAGNSSRLGAARTH</sequence>
<protein>
    <submittedName>
        <fullName evidence="2">Uncharacterized protein</fullName>
    </submittedName>
</protein>
<name>A0ABD1X4Q0_9LAMI</name>
<dbReference type="AlphaFoldDB" id="A0ABD1X4Q0"/>
<evidence type="ECO:0000313" key="2">
    <source>
        <dbReference type="EMBL" id="KAL2556929.1"/>
    </source>
</evidence>
<feature type="region of interest" description="Disordered" evidence="1">
    <location>
        <begin position="1"/>
        <end position="48"/>
    </location>
</feature>
<gene>
    <name evidence="2" type="ORF">Fot_01668</name>
</gene>
<proteinExistence type="predicted"/>
<dbReference type="EMBL" id="JBFOLJ010000001">
    <property type="protein sequence ID" value="KAL2556929.1"/>
    <property type="molecule type" value="Genomic_DNA"/>
</dbReference>